<reference evidence="3" key="1">
    <citation type="submission" date="2016-09" db="EMBL/GenBank/DDBJ databases">
        <authorList>
            <person name="Jeantristanb JTB J.-T."/>
            <person name="Ricardo R."/>
        </authorList>
    </citation>
    <scope>NUCLEOTIDE SEQUENCE [LARGE SCALE GENOMIC DNA]</scope>
</reference>
<sequence length="59" mass="6321">MAPPSRATPHPIGFGDILRAQWNDPESYKANFGIGVAVATFASAIVVISQFGDLFVPQF</sequence>
<dbReference type="STRING" id="269621.A0A238FG33"/>
<evidence type="ECO:0000313" key="2">
    <source>
        <dbReference type="EMBL" id="SCV69996.1"/>
    </source>
</evidence>
<evidence type="ECO:0000313" key="3">
    <source>
        <dbReference type="Proteomes" id="UP000198372"/>
    </source>
</evidence>
<dbReference type="Proteomes" id="UP000198372">
    <property type="component" value="Unassembled WGS sequence"/>
</dbReference>
<keyword evidence="1" id="KW-0812">Transmembrane</keyword>
<keyword evidence="3" id="KW-1185">Reference proteome</keyword>
<proteinExistence type="predicted"/>
<dbReference type="AlphaFoldDB" id="A0A238FG33"/>
<gene>
    <name evidence="2" type="ORF">BQ2448_1390</name>
</gene>
<evidence type="ECO:0000256" key="1">
    <source>
        <dbReference type="SAM" id="Phobius"/>
    </source>
</evidence>
<dbReference type="EMBL" id="FMSP01000005">
    <property type="protein sequence ID" value="SCV69996.1"/>
    <property type="molecule type" value="Genomic_DNA"/>
</dbReference>
<keyword evidence="1" id="KW-1133">Transmembrane helix</keyword>
<organism evidence="2 3">
    <name type="scientific">Microbotryum intermedium</name>
    <dbReference type="NCBI Taxonomy" id="269621"/>
    <lineage>
        <taxon>Eukaryota</taxon>
        <taxon>Fungi</taxon>
        <taxon>Dikarya</taxon>
        <taxon>Basidiomycota</taxon>
        <taxon>Pucciniomycotina</taxon>
        <taxon>Microbotryomycetes</taxon>
        <taxon>Microbotryales</taxon>
        <taxon>Microbotryaceae</taxon>
        <taxon>Microbotryum</taxon>
    </lineage>
</organism>
<keyword evidence="1" id="KW-0472">Membrane</keyword>
<dbReference type="OrthoDB" id="2537617at2759"/>
<name>A0A238FG33_9BASI</name>
<accession>A0A238FG33</accession>
<feature type="transmembrane region" description="Helical" evidence="1">
    <location>
        <begin position="32"/>
        <end position="56"/>
    </location>
</feature>
<protein>
    <submittedName>
        <fullName evidence="2">BQ2448_1390 protein</fullName>
    </submittedName>
</protein>